<keyword evidence="2" id="KW-0238">DNA-binding</keyword>
<reference evidence="2 3" key="1">
    <citation type="submission" date="2018-06" db="EMBL/GenBank/DDBJ databases">
        <title>Genomic Encyclopedia of Type Strains, Phase III (KMG-III): the genomes of soil and plant-associated and newly described type strains.</title>
        <authorList>
            <person name="Whitman W."/>
        </authorList>
    </citation>
    <scope>NUCLEOTIDE SEQUENCE [LARGE SCALE GENOMIC DNA]</scope>
    <source>
        <strain evidence="2 3">CGMCC 4.7090</strain>
    </source>
</reference>
<gene>
    <name evidence="2" type="ORF">B0I29_104397</name>
</gene>
<evidence type="ECO:0000313" key="3">
    <source>
        <dbReference type="Proteomes" id="UP000249341"/>
    </source>
</evidence>
<keyword evidence="3" id="KW-1185">Reference proteome</keyword>
<proteinExistence type="predicted"/>
<sequence length="172" mass="18758">MAKHPPVTDADRQRVVGLHAKGKSRNAIATELGRSSRTISKICAEHDPPLSFERTRTAAATAAKKADGAALRAELQLNAPDAAGKLMAQMFAPTKVFNFGGKENDYNEVQHDEPPFHDKRDIATAIQALANTALKLAEYDKATGHEDDRSMLTDLREALIEALIEARTRTGR</sequence>
<dbReference type="InterPro" id="IPR025246">
    <property type="entry name" value="IS30-like_HTH"/>
</dbReference>
<evidence type="ECO:0000259" key="1">
    <source>
        <dbReference type="Pfam" id="PF13936"/>
    </source>
</evidence>
<accession>A0A327ZGQ9</accession>
<dbReference type="Proteomes" id="UP000249341">
    <property type="component" value="Unassembled WGS sequence"/>
</dbReference>
<dbReference type="InterPro" id="IPR036388">
    <property type="entry name" value="WH-like_DNA-bd_sf"/>
</dbReference>
<keyword evidence="2" id="KW-0371">Homeobox</keyword>
<name>A0A327ZGQ9_9ACTN</name>
<feature type="domain" description="Transposase IS30-like HTH" evidence="1">
    <location>
        <begin position="8"/>
        <end position="41"/>
    </location>
</feature>
<dbReference type="EMBL" id="QLMJ01000004">
    <property type="protein sequence ID" value="RAK39858.1"/>
    <property type="molecule type" value="Genomic_DNA"/>
</dbReference>
<protein>
    <submittedName>
        <fullName evidence="2">Homeodomain-like domain-containing protein</fullName>
    </submittedName>
</protein>
<dbReference type="OrthoDB" id="4551805at2"/>
<evidence type="ECO:0000313" key="2">
    <source>
        <dbReference type="EMBL" id="RAK39858.1"/>
    </source>
</evidence>
<dbReference type="Pfam" id="PF13936">
    <property type="entry name" value="HTH_38"/>
    <property type="match status" value="1"/>
</dbReference>
<dbReference type="GO" id="GO:0003677">
    <property type="term" value="F:DNA binding"/>
    <property type="evidence" value="ECO:0007669"/>
    <property type="project" value="UniProtKB-KW"/>
</dbReference>
<organism evidence="2 3">
    <name type="scientific">Actinoplanes lutulentus</name>
    <dbReference type="NCBI Taxonomy" id="1287878"/>
    <lineage>
        <taxon>Bacteria</taxon>
        <taxon>Bacillati</taxon>
        <taxon>Actinomycetota</taxon>
        <taxon>Actinomycetes</taxon>
        <taxon>Micromonosporales</taxon>
        <taxon>Micromonosporaceae</taxon>
        <taxon>Actinoplanes</taxon>
    </lineage>
</organism>
<dbReference type="AlphaFoldDB" id="A0A327ZGQ9"/>
<comment type="caution">
    <text evidence="2">The sequence shown here is derived from an EMBL/GenBank/DDBJ whole genome shotgun (WGS) entry which is preliminary data.</text>
</comment>
<dbReference type="Gene3D" id="1.10.10.10">
    <property type="entry name" value="Winged helix-like DNA-binding domain superfamily/Winged helix DNA-binding domain"/>
    <property type="match status" value="1"/>
</dbReference>